<feature type="domain" description="Integrator complex subunit 7 helical bundle" evidence="8">
    <location>
        <begin position="1741"/>
        <end position="1912"/>
    </location>
</feature>
<dbReference type="GO" id="GO:0034472">
    <property type="term" value="P:snRNA 3'-end processing"/>
    <property type="evidence" value="ECO:0007669"/>
    <property type="project" value="TreeGrafter"/>
</dbReference>
<reference evidence="9 10" key="1">
    <citation type="submission" date="2020-02" db="EMBL/GenBank/DDBJ databases">
        <authorList>
            <person name="Ma Q."/>
            <person name="Huang Y."/>
            <person name="Song X."/>
            <person name="Pei D."/>
        </authorList>
    </citation>
    <scope>NUCLEOTIDE SEQUENCE [LARGE SCALE GENOMIC DNA]</scope>
    <source>
        <strain evidence="9">Sxm20200214</strain>
        <tissue evidence="9">Leaf</tissue>
    </source>
</reference>
<dbReference type="GO" id="GO:0032039">
    <property type="term" value="C:integrator complex"/>
    <property type="evidence" value="ECO:0007669"/>
    <property type="project" value="InterPro"/>
</dbReference>
<evidence type="ECO:0000313" key="10">
    <source>
        <dbReference type="Proteomes" id="UP000886595"/>
    </source>
</evidence>
<protein>
    <recommendedName>
        <fullName evidence="11">ARM repeat superfamily protein</fullName>
    </recommendedName>
</protein>
<dbReference type="InterPro" id="IPR016024">
    <property type="entry name" value="ARM-type_fold"/>
</dbReference>
<dbReference type="Pfam" id="PF24437">
    <property type="entry name" value="INTS7_HB"/>
    <property type="match status" value="2"/>
</dbReference>
<dbReference type="Pfam" id="PF22966">
    <property type="entry name" value="INTS7_C_plants"/>
    <property type="match status" value="2"/>
</dbReference>
<keyword evidence="4" id="KW-0963">Cytoplasm</keyword>
<comment type="subcellular location">
    <subcellularLocation>
        <location evidence="2">Cytoplasm</location>
    </subcellularLocation>
    <subcellularLocation>
        <location evidence="1">Nucleus</location>
    </subcellularLocation>
</comment>
<keyword evidence="5" id="KW-0539">Nucleus</keyword>
<name>A0A8X7NZA8_BRACI</name>
<dbReference type="PANTHER" id="PTHR13322:SF2">
    <property type="entry name" value="INTEGRATOR COMPLEX SUBUNIT 7"/>
    <property type="match status" value="1"/>
</dbReference>
<feature type="domain" description="Integrator complex subunit 7 N-terminal" evidence="7">
    <location>
        <begin position="15"/>
        <end position="609"/>
    </location>
</feature>
<accession>A0A8X7NZA8</accession>
<evidence type="ECO:0008006" key="11">
    <source>
        <dbReference type="Google" id="ProtNLM"/>
    </source>
</evidence>
<organism evidence="9 10">
    <name type="scientific">Brassica carinata</name>
    <name type="common">Ethiopian mustard</name>
    <name type="synonym">Abyssinian cabbage</name>
    <dbReference type="NCBI Taxonomy" id="52824"/>
    <lineage>
        <taxon>Eukaryota</taxon>
        <taxon>Viridiplantae</taxon>
        <taxon>Streptophyta</taxon>
        <taxon>Embryophyta</taxon>
        <taxon>Tracheophyta</taxon>
        <taxon>Spermatophyta</taxon>
        <taxon>Magnoliopsida</taxon>
        <taxon>eudicotyledons</taxon>
        <taxon>Gunneridae</taxon>
        <taxon>Pentapetalae</taxon>
        <taxon>rosids</taxon>
        <taxon>malvids</taxon>
        <taxon>Brassicales</taxon>
        <taxon>Brassicaceae</taxon>
        <taxon>Brassiceae</taxon>
        <taxon>Brassica</taxon>
    </lineage>
</organism>
<evidence type="ECO:0000259" key="7">
    <source>
        <dbReference type="Pfam" id="PF24436"/>
    </source>
</evidence>
<evidence type="ECO:0000259" key="8">
    <source>
        <dbReference type="Pfam" id="PF24437"/>
    </source>
</evidence>
<dbReference type="Proteomes" id="UP000886595">
    <property type="component" value="Unassembled WGS sequence"/>
</dbReference>
<sequence length="2250" mass="252628">MEKVSAACAMEWSIKLEKALRSKNPGRAVEAILETGEKLEQWSKEPEPGTAVYNLFGLVPEEDRLFLNTILLRLVDAFCFGDKLVKVAVVRVFVSVFKLSRGKSKSECETWFLSKAKVYNHLEMLKRVKSVYDKGDSEARAFSLILFGCWRDFASDFAPVRYLVFTSMVSSHDVEVRSSLFAAGCFCEVADDFALVVLGMLNDMVKFPELMPKTRLAAVRVFAKMGCSHAIASRAFKICMALMLESSKEDNLVPFLVSLTKLASRSTHLASELAEVIMPFLGEDKSSQVRPAVLRCLHFLIKRGMCFSLVHESETKIFYSLLKQAELSPEMQLKSLQIFQKILVYKLCLADASELHQLITIVENASHSQIFSSNSLSISILVGIWKEIIRTAEIRSIDASSTSLPLQLVVLIMDRLTLLARLCSDPCQVDFALVSEVHDLFNVLHLLVEIHSEVRLLVLDKVRLFLDYIMNLTDGLRKSDGAHELLLGLINYKSKRGVVVRSELLASIHKFLIVFLENLESDKPVLSQVYEKVKRITECVRSCTFFDCHTQMIFTLLLHSPVLWGFPVNEMGSDNDNYGIVSLECSTQLLTERNYWPAYRAGVKAARLGAWVTSALIFDKLKINVQSDVNSFWLKSLTYLSHAEGKLQLLLMPSGSFKLVNWLKSNSCLPELSKDASGEFAHCVALHEAYMNLQSSLGMLGNIKASSEVFCFQTWFLVLKTRVMETVIDLVECLGLLNQDVCNKKQVTGCNSLKQLPRISIQLQKLAKEFDMLATCFIDIDDRSSSVIASLSLSCSVMAFAAGIVLFIPGFSSHETLTPFTSQSGLCSRLVQDLVQRLWKVDPETCEMLSMLVKENESLSCSHVQPRNQVLKVCNKVKMLLSVCRDVLACIHGLQNWSNSMQEENISSEITKSCRILLSQVIMKWMQIPFGIPKYFFNIRPCVGAELFALSSDRRKSTPDTITVEQGFQLSLDLCLQLKNIQQPRVSVRLTKLYCLLYTKLAYHTPIQNGCCCSGFVSVFKLSRGKSKSDCGTWFLSKAKVHNHLEMLKRVKSVYDKGDTEAKALALILFGCCRDFASEFAPVRYLVFTTDDFALVVLGMLNDMVKFPGLMPKTSSLHQRKFEQQKKLVTMEKVSAACAMDWSIKLEKALRSKNPVRAVEAILETGEKLQQWSKEPEPATAVYSLSGLVPEEDRLFFNTILLRLVDTFCFGDKLVKVAVVRVFMSVFKLSRGKSKSDCGTWFLSKAKVHNHLEMLKRVKSVYDKGDSEARAFSLILFGCCRDFASEFAPVRYLVFTSMVSSHDVEVRSSLFAAACFCEVADDFALVVLGMLNDMVKFPGLMPKTRLAAVRVFAKMGCSHAIASRAFKICMTLMLESSKEDNLVPFLVSLTKLASRSTYLASELAEVIMAFLGEDKSPHVRAAVLRCLHFLIKRGMCFSLVHVIETATFSSLLKQAELPPDMQLKALQIFQNILVYKLCLADPSELHQLIALVENASQSQIFSSSCLAISILVGSWKEIIRTAEIRSIEVSSTSLPLQLVVLVMDRLTLLARSCSDPCQVDFALVTEVQDLFNVLHLLVGKQSEVRLLLLDKVRLFLVDLTDGLRKPDGAHELLVGVINYKSKRGVVVRSEFLASVHKFLIVFLENLEGDKPVLCQVYEKVKGITECVRSCSFFDCHTQMIFALLLRSPILWGFPVNEMGSDNDNYGIVSLECSTQLLTERNYWPAYRAGVKAARLGAWVTSALIFDKLKINVQSDINSFWLKSLTYLSHAEGKLQLLLSPSDSFKLVNWLRSNSYLPELSKDASGEFAHCVALHESYMNLQSSLGMLGNIKASSEVFCFQTWFLVLKTRVLETVIDLVDCLGLLNQDVCNKKQVTGCCNSLQQLPRICNQLQKLAKEFDMLATCFIDIEDSSSSIITTLSLSFSVLAFAVGIVIFIPGFPLQETLVPFTSQSGACSRLVQDLVQRLWRVDPKICEMLSILVKENESQSCSHLQPRNQVLKVCNKVKMLLSICRDALAGIHGLQNRSDTMHEEDIMSEITKSCRILLSQAIMKWMQIPFGIPKYFFNIRPCVGAELFALSSDGSKSTPDTISVEQGFQLSLDLCLQLKNIQQRPRVPVRLTKLYCLLYTKLAFHTLTQHGETKRNQKSCSPWRDEDLVEMSNKLFHHAVTKSGKKPEISGRFDWTNGVSAVVQFEPNERGQGFSSCLLDVSRFPVGSYQIKWISGCIDQHGSYWNLLPLNGKPVFTVKKAS</sequence>
<comment type="caution">
    <text evidence="9">The sequence shown here is derived from an EMBL/GenBank/DDBJ whole genome shotgun (WGS) entry which is preliminary data.</text>
</comment>
<comment type="similarity">
    <text evidence="3">Belongs to the Integrator subunit 7 family.</text>
</comment>
<evidence type="ECO:0000256" key="3">
    <source>
        <dbReference type="ARBA" id="ARBA00008565"/>
    </source>
</evidence>
<keyword evidence="10" id="KW-1185">Reference proteome</keyword>
<dbReference type="Pfam" id="PF24436">
    <property type="entry name" value="INTS7_N"/>
    <property type="match status" value="2"/>
</dbReference>
<feature type="domain" description="Integrator complex subunit 7 helical bundle" evidence="8">
    <location>
        <begin position="614"/>
        <end position="780"/>
    </location>
</feature>
<dbReference type="InterPro" id="IPR055195">
    <property type="entry name" value="INTS7_C_plant"/>
</dbReference>
<feature type="domain" description="Integrator complex subunit 7-like C-terminal" evidence="6">
    <location>
        <begin position="944"/>
        <end position="1010"/>
    </location>
</feature>
<dbReference type="InterPro" id="IPR033060">
    <property type="entry name" value="INTS7"/>
</dbReference>
<dbReference type="SUPFAM" id="SSF48371">
    <property type="entry name" value="ARM repeat"/>
    <property type="match status" value="2"/>
</dbReference>
<dbReference type="GO" id="GO:0005737">
    <property type="term" value="C:cytoplasm"/>
    <property type="evidence" value="ECO:0007669"/>
    <property type="project" value="UniProtKB-SubCell"/>
</dbReference>
<dbReference type="OrthoDB" id="1921953at2759"/>
<dbReference type="InterPro" id="IPR056516">
    <property type="entry name" value="INTS7_N"/>
</dbReference>
<evidence type="ECO:0000313" key="9">
    <source>
        <dbReference type="EMBL" id="KAG2242215.1"/>
    </source>
</evidence>
<dbReference type="EMBL" id="JAAMPC010000581">
    <property type="protein sequence ID" value="KAG2242215.1"/>
    <property type="molecule type" value="Genomic_DNA"/>
</dbReference>
<dbReference type="PANTHER" id="PTHR13322">
    <property type="entry name" value="C1ORF73 PROTEIN"/>
    <property type="match status" value="1"/>
</dbReference>
<gene>
    <name evidence="9" type="ORF">Bca52824_095940</name>
</gene>
<proteinExistence type="inferred from homology"/>
<feature type="domain" description="Integrator complex subunit 7 N-terminal" evidence="7">
    <location>
        <begin position="1195"/>
        <end position="1518"/>
    </location>
</feature>
<evidence type="ECO:0000256" key="5">
    <source>
        <dbReference type="ARBA" id="ARBA00023242"/>
    </source>
</evidence>
<evidence type="ECO:0000256" key="1">
    <source>
        <dbReference type="ARBA" id="ARBA00004123"/>
    </source>
</evidence>
<evidence type="ECO:0000259" key="6">
    <source>
        <dbReference type="Pfam" id="PF22966"/>
    </source>
</evidence>
<feature type="domain" description="Integrator complex subunit 7-like C-terminal" evidence="6">
    <location>
        <begin position="2072"/>
        <end position="2247"/>
    </location>
</feature>
<evidence type="ECO:0000256" key="4">
    <source>
        <dbReference type="ARBA" id="ARBA00022490"/>
    </source>
</evidence>
<evidence type="ECO:0000256" key="2">
    <source>
        <dbReference type="ARBA" id="ARBA00004496"/>
    </source>
</evidence>
<dbReference type="InterPro" id="IPR056517">
    <property type="entry name" value="INTS7_HB"/>
</dbReference>